<dbReference type="EMBL" id="ADVG01000003">
    <property type="protein sequence ID" value="EFH85041.1"/>
    <property type="molecule type" value="Genomic_DNA"/>
</dbReference>
<comment type="caution">
    <text evidence="1">The sequence shown here is derived from an EMBL/GenBank/DDBJ whole genome shotgun (WGS) entry which is preliminary data.</text>
</comment>
<evidence type="ECO:0000313" key="2">
    <source>
        <dbReference type="Proteomes" id="UP000004508"/>
    </source>
</evidence>
<protein>
    <submittedName>
        <fullName evidence="1">Uncharacterized protein</fullName>
    </submittedName>
</protein>
<proteinExistence type="predicted"/>
<organism evidence="1 2">
    <name type="scientific">Ktedonobacter racemifer DSM 44963</name>
    <dbReference type="NCBI Taxonomy" id="485913"/>
    <lineage>
        <taxon>Bacteria</taxon>
        <taxon>Bacillati</taxon>
        <taxon>Chloroflexota</taxon>
        <taxon>Ktedonobacteria</taxon>
        <taxon>Ktedonobacterales</taxon>
        <taxon>Ktedonobacteraceae</taxon>
        <taxon>Ktedonobacter</taxon>
    </lineage>
</organism>
<sequence length="59" mass="6908">MNPRAYESKRCLTQKEGIVNLNFSLDELSPLNLHLRPFRGLSSEKILGRCPTFLQNFWQ</sequence>
<reference evidence="1 2" key="1">
    <citation type="journal article" date="2011" name="Stand. Genomic Sci.">
        <title>Non-contiguous finished genome sequence and contextual data of the filamentous soil bacterium Ktedonobacter racemifer type strain (SOSP1-21).</title>
        <authorList>
            <person name="Chang Y.J."/>
            <person name="Land M."/>
            <person name="Hauser L."/>
            <person name="Chertkov O."/>
            <person name="Del Rio T.G."/>
            <person name="Nolan M."/>
            <person name="Copeland A."/>
            <person name="Tice H."/>
            <person name="Cheng J.F."/>
            <person name="Lucas S."/>
            <person name="Han C."/>
            <person name="Goodwin L."/>
            <person name="Pitluck S."/>
            <person name="Ivanova N."/>
            <person name="Ovchinikova G."/>
            <person name="Pati A."/>
            <person name="Chen A."/>
            <person name="Palaniappan K."/>
            <person name="Mavromatis K."/>
            <person name="Liolios K."/>
            <person name="Brettin T."/>
            <person name="Fiebig A."/>
            <person name="Rohde M."/>
            <person name="Abt B."/>
            <person name="Goker M."/>
            <person name="Detter J.C."/>
            <person name="Woyke T."/>
            <person name="Bristow J."/>
            <person name="Eisen J.A."/>
            <person name="Markowitz V."/>
            <person name="Hugenholtz P."/>
            <person name="Kyrpides N.C."/>
            <person name="Klenk H.P."/>
            <person name="Lapidus A."/>
        </authorList>
    </citation>
    <scope>NUCLEOTIDE SEQUENCE [LARGE SCALE GENOMIC DNA]</scope>
    <source>
        <strain evidence="2">DSM 44963</strain>
    </source>
</reference>
<evidence type="ECO:0000313" key="1">
    <source>
        <dbReference type="EMBL" id="EFH85041.1"/>
    </source>
</evidence>
<gene>
    <name evidence="1" type="ORF">Krac_6180</name>
</gene>
<name>D6TY45_KTERA</name>
<dbReference type="Proteomes" id="UP000004508">
    <property type="component" value="Unassembled WGS sequence"/>
</dbReference>
<dbReference type="InParanoid" id="D6TY45"/>
<dbReference type="AlphaFoldDB" id="D6TY45"/>
<accession>D6TY45</accession>
<keyword evidence="2" id="KW-1185">Reference proteome</keyword>